<dbReference type="InParanoid" id="E1ZLC1"/>
<dbReference type="RefSeq" id="XP_005845478.1">
    <property type="nucleotide sequence ID" value="XM_005845416.1"/>
</dbReference>
<sequence>MCGISLPSLPRGVSFRRVASSQALHEAADGAETELPLKPSKSATSLLAVLDSAVVAELASLRTTLDPHRLSASASAQSSSGDDTARGSPTSSYEQLLRSRSPSAVLFSGEEAAAARDAALCAAAASRGLPQPQGEQAAFASQAAAEAWDAGLLAGDHPFLESAASFSVVEVAAAGGGPAMPPAAAPLRDPLPGSASPPPGLDAAAAAAAAAAESNAAVAASDDPICAVAAKQCAAAAAAAAEDAAAASPRSDDCPAYSAPSLSVAAAAAASPFAGMAQQQLPSLISHSPPHPHQALRRGDGGSVAGSEGSSSSPSAGSGHHSRSGSLAAEMRELSLSRRGSIDCTVGHSSHLCEGHAAEELFYRLNHARQTVDFVKRQ</sequence>
<dbReference type="KEGG" id="cvr:CHLNCDRAFT_137145"/>
<evidence type="ECO:0000256" key="1">
    <source>
        <dbReference type="SAM" id="MobiDB-lite"/>
    </source>
</evidence>
<keyword evidence="3" id="KW-1185">Reference proteome</keyword>
<reference evidence="2 3" key="1">
    <citation type="journal article" date="2010" name="Plant Cell">
        <title>The Chlorella variabilis NC64A genome reveals adaptation to photosymbiosis, coevolution with viruses, and cryptic sex.</title>
        <authorList>
            <person name="Blanc G."/>
            <person name="Duncan G."/>
            <person name="Agarkova I."/>
            <person name="Borodovsky M."/>
            <person name="Gurnon J."/>
            <person name="Kuo A."/>
            <person name="Lindquist E."/>
            <person name="Lucas S."/>
            <person name="Pangilinan J."/>
            <person name="Polle J."/>
            <person name="Salamov A."/>
            <person name="Terry A."/>
            <person name="Yamada T."/>
            <person name="Dunigan D.D."/>
            <person name="Grigoriev I.V."/>
            <person name="Claverie J.M."/>
            <person name="Van Etten J.L."/>
        </authorList>
    </citation>
    <scope>NUCLEOTIDE SEQUENCE [LARGE SCALE GENOMIC DNA]</scope>
    <source>
        <strain evidence="2 3">NC64A</strain>
    </source>
</reference>
<feature type="non-terminal residue" evidence="2">
    <location>
        <position position="378"/>
    </location>
</feature>
<accession>E1ZLC1</accession>
<feature type="compositionally biased region" description="Low complexity" evidence="1">
    <location>
        <begin position="71"/>
        <end position="80"/>
    </location>
</feature>
<feature type="region of interest" description="Disordered" evidence="1">
    <location>
        <begin position="283"/>
        <end position="328"/>
    </location>
</feature>
<dbReference type="AlphaFoldDB" id="E1ZLC1"/>
<evidence type="ECO:0000313" key="2">
    <source>
        <dbReference type="EMBL" id="EFN53376.1"/>
    </source>
</evidence>
<feature type="compositionally biased region" description="Polar residues" evidence="1">
    <location>
        <begin position="87"/>
        <end position="97"/>
    </location>
</feature>
<dbReference type="GeneID" id="17352707"/>
<proteinExistence type="predicted"/>
<organism evidence="3">
    <name type="scientific">Chlorella variabilis</name>
    <name type="common">Green alga</name>
    <dbReference type="NCBI Taxonomy" id="554065"/>
    <lineage>
        <taxon>Eukaryota</taxon>
        <taxon>Viridiplantae</taxon>
        <taxon>Chlorophyta</taxon>
        <taxon>core chlorophytes</taxon>
        <taxon>Trebouxiophyceae</taxon>
        <taxon>Chlorellales</taxon>
        <taxon>Chlorellaceae</taxon>
        <taxon>Chlorella clade</taxon>
        <taxon>Chlorella</taxon>
    </lineage>
</organism>
<feature type="compositionally biased region" description="Low complexity" evidence="1">
    <location>
        <begin position="305"/>
        <end position="319"/>
    </location>
</feature>
<dbReference type="Proteomes" id="UP000008141">
    <property type="component" value="Unassembled WGS sequence"/>
</dbReference>
<evidence type="ECO:0000313" key="3">
    <source>
        <dbReference type="Proteomes" id="UP000008141"/>
    </source>
</evidence>
<name>E1ZLC1_CHLVA</name>
<protein>
    <submittedName>
        <fullName evidence="2">Uncharacterized protein</fullName>
    </submittedName>
</protein>
<dbReference type="EMBL" id="GL433852">
    <property type="protein sequence ID" value="EFN53376.1"/>
    <property type="molecule type" value="Genomic_DNA"/>
</dbReference>
<gene>
    <name evidence="2" type="ORF">CHLNCDRAFT_137145</name>
</gene>
<dbReference type="OrthoDB" id="5151075at2759"/>
<feature type="region of interest" description="Disordered" evidence="1">
    <location>
        <begin position="69"/>
        <end position="97"/>
    </location>
</feature>